<comment type="caution">
    <text evidence="1">The sequence shown here is derived from an EMBL/GenBank/DDBJ whole genome shotgun (WGS) entry which is preliminary data.</text>
</comment>
<gene>
    <name evidence="1" type="ORF">PROVALCAL_02227</name>
</gene>
<evidence type="ECO:0000313" key="2">
    <source>
        <dbReference type="Proteomes" id="UP000003729"/>
    </source>
</evidence>
<dbReference type="eggNOG" id="ENOG5031J7E">
    <property type="taxonomic scope" value="Bacteria"/>
</dbReference>
<name>B6XFU1_9GAMM</name>
<reference evidence="1 2" key="1">
    <citation type="submission" date="2008-10" db="EMBL/GenBank/DDBJ databases">
        <title>Draft genome sequence of Providencia alcalifaciens (DSM 30120).</title>
        <authorList>
            <person name="Sudarsanam P."/>
            <person name="Ley R."/>
            <person name="Guruge J."/>
            <person name="Turnbaugh P.J."/>
            <person name="Mahowald M."/>
            <person name="Liep D."/>
            <person name="Gordon J."/>
        </authorList>
    </citation>
    <scope>NUCLEOTIDE SEQUENCE [LARGE SCALE GENOMIC DNA]</scope>
    <source>
        <strain evidence="1 2">DSM 30120</strain>
    </source>
</reference>
<protein>
    <submittedName>
        <fullName evidence="1">Uncharacterized protein</fullName>
    </submittedName>
</protein>
<organism evidence="1 2">
    <name type="scientific">Providencia alcalifaciens DSM 30120</name>
    <dbReference type="NCBI Taxonomy" id="520999"/>
    <lineage>
        <taxon>Bacteria</taxon>
        <taxon>Pseudomonadati</taxon>
        <taxon>Pseudomonadota</taxon>
        <taxon>Gammaproteobacteria</taxon>
        <taxon>Enterobacterales</taxon>
        <taxon>Morganellaceae</taxon>
        <taxon>Providencia</taxon>
    </lineage>
</organism>
<dbReference type="EMBL" id="ABXW01000047">
    <property type="protein sequence ID" value="EEB45851.1"/>
    <property type="molecule type" value="Genomic_DNA"/>
</dbReference>
<evidence type="ECO:0000313" key="1">
    <source>
        <dbReference type="EMBL" id="EEB45851.1"/>
    </source>
</evidence>
<dbReference type="Proteomes" id="UP000003729">
    <property type="component" value="Unassembled WGS sequence"/>
</dbReference>
<proteinExistence type="predicted"/>
<accession>B6XFU1</accession>
<reference evidence="1 2" key="2">
    <citation type="submission" date="2008-10" db="EMBL/GenBank/DDBJ databases">
        <authorList>
            <person name="Fulton L."/>
            <person name="Clifton S."/>
            <person name="Fulton B."/>
            <person name="Xu J."/>
            <person name="Minx P."/>
            <person name="Pepin K.H."/>
            <person name="Johnson M."/>
            <person name="Bhonagiri V."/>
            <person name="Nash W.E."/>
            <person name="Mardis E.R."/>
            <person name="Wilson R.K."/>
        </authorList>
    </citation>
    <scope>NUCLEOTIDE SEQUENCE [LARGE SCALE GENOMIC DNA]</scope>
    <source>
        <strain evidence="1 2">DSM 30120</strain>
    </source>
</reference>
<dbReference type="AlphaFoldDB" id="B6XFU1"/>
<sequence length="93" mass="11093">MIHITLMIIMVMDNHRFATVLRRMIVVMLMVMMVMFVMMIIMLMRMVVMVVMIMRMWMMMFMIMVMFVFITFNSALSRSTAASTTHNDYSISE</sequence>